<evidence type="ECO:0000256" key="1">
    <source>
        <dbReference type="ARBA" id="ARBA00000885"/>
    </source>
</evidence>
<name>A0A8S1ERZ4_9PELO</name>
<evidence type="ECO:0000256" key="3">
    <source>
        <dbReference type="ARBA" id="ARBA00012485"/>
    </source>
</evidence>
<evidence type="ECO:0000313" key="13">
    <source>
        <dbReference type="EMBL" id="CAB3402372.1"/>
    </source>
</evidence>
<evidence type="ECO:0000256" key="9">
    <source>
        <dbReference type="ARBA" id="ARBA00077267"/>
    </source>
</evidence>
<evidence type="ECO:0000256" key="2">
    <source>
        <dbReference type="ARBA" id="ARBA00004906"/>
    </source>
</evidence>
<evidence type="ECO:0000256" key="8">
    <source>
        <dbReference type="ARBA" id="ARBA00067505"/>
    </source>
</evidence>
<keyword evidence="4" id="KW-0808">Transferase</keyword>
<dbReference type="FunFam" id="3.30.2410.10:FF:000012">
    <property type="entry name" value="Ubiquitin-protein ligase E3B"/>
    <property type="match status" value="1"/>
</dbReference>
<evidence type="ECO:0000256" key="7">
    <source>
        <dbReference type="ARBA" id="ARBA00034105"/>
    </source>
</evidence>
<dbReference type="AlphaFoldDB" id="A0A8S1ERZ4"/>
<feature type="domain" description="HECT" evidence="12">
    <location>
        <begin position="719"/>
        <end position="1081"/>
    </location>
</feature>
<evidence type="ECO:0000259" key="12">
    <source>
        <dbReference type="PROSITE" id="PS50237"/>
    </source>
</evidence>
<evidence type="ECO:0000256" key="6">
    <source>
        <dbReference type="ARBA" id="ARBA00023018"/>
    </source>
</evidence>
<evidence type="ECO:0000256" key="10">
    <source>
        <dbReference type="PROSITE-ProRule" id="PRU00104"/>
    </source>
</evidence>
<comment type="caution">
    <text evidence="13">The sequence shown here is derived from an EMBL/GenBank/DDBJ whole genome shotgun (WGS) entry which is preliminary data.</text>
</comment>
<organism evidence="13 14">
    <name type="scientific">Caenorhabditis bovis</name>
    <dbReference type="NCBI Taxonomy" id="2654633"/>
    <lineage>
        <taxon>Eukaryota</taxon>
        <taxon>Metazoa</taxon>
        <taxon>Ecdysozoa</taxon>
        <taxon>Nematoda</taxon>
        <taxon>Chromadorea</taxon>
        <taxon>Rhabditida</taxon>
        <taxon>Rhabditina</taxon>
        <taxon>Rhabditomorpha</taxon>
        <taxon>Rhabditoidea</taxon>
        <taxon>Rhabditidae</taxon>
        <taxon>Peloderinae</taxon>
        <taxon>Caenorhabditis</taxon>
    </lineage>
</organism>
<comment type="catalytic activity">
    <reaction evidence="1">
        <text>S-ubiquitinyl-[E2 ubiquitin-conjugating enzyme]-L-cysteine + [acceptor protein]-L-lysine = [E2 ubiquitin-conjugating enzyme]-L-cysteine + N(6)-ubiquitinyl-[acceptor protein]-L-lysine.</text>
        <dbReference type="EC" id="2.3.2.26"/>
    </reaction>
</comment>
<sequence length="1081" mass="123192">MDNILRTLEKNAREREELETQRRREELAKKLEPFVLGYVTRKKYQGQLRTIRNNCFKDFTDLDKSNKTLLTVREFLQKAPRCVASSKTANEITLFCNVCRHIIISLDSNSKEVNFAAAFLNKETLAVATKLISTIFAQIPDILLRITGEKAVELKQWQCLIHLVIGMSTPTTWAIVRNAPQVQTALNGLCAKLMAVFYEEDNYEKMTNSLFIAVNDQKPIVSLETVNAQYSIIYRVVRNRGENENLFSIFVTRILTCPAIIQYLNPQNLESIRSTELFERALFWLRANQEELESNLDVRVIINLLANLIHMAYNDEQTLIANLYEWTWCIGVALTRCTEMAVNNTNKSNLHYWHPVFGHYLVPIDKKTEGALRNVVQQLRLLWSAKIVRCLFDKAFASAQAQLTANNDTNMITTSNAARSPSNHKDLGAAFSKLWRKLGGTSNDSTSSTKEKCVEIPESPPTLTAVVCQLYMTALSTMIRMKREIVSGLCRDDQLLRQLWLYIKEWGAKNSSGSSSIFNTSSIDHYGPVSASLQSLKRLYSPHTATLRLFADATAAIVSILDEEEIFEKSVPFSVKELEAVSRYNNIFCFRAIWNGIIDEVTASTNTLFQSMHSLCMVLYERDSRRSFVSDPKFWLVSEVKSSAIMTEYEKKTSRGILLMRKMSHLVPIKERMLLFRRQVNEDKTRVSNIAADTHLQTWITVQRNRLIEDGFHHLSKLSVTALKSTIRVKFINEQGLDESGIDQDGVFKEFLELTLKKVFDPQMNLFSTTATGVIYPSPTSSLHEDHLSLFTFVGRMLGKAVYEGIVVDVQLAPVLLAAILGSHRLCAFDELSQLDAELYRNLTFVKRYEGDMTDLSLTFSIDEDFLGKIHTVDLVPSGRTIPVTNENKIDYVHRMAHHRVFKRTQEQCRAFVQGIQSFLQPTWLSIFAPHDLQCLISGQNSDIDLDDLKRHVQYFGGFHGSHRLIKWLWDILENKFTAEERKLFLKFVTSCSRPPVLGFSYLEPPFSIRCVEVSDDQDQGDTLGSVVRGFLTLRNGTTATRLPTASTCFNLLKLPNYNKKSLLLEKLRYAIHAGTGFELS</sequence>
<dbReference type="Pfam" id="PF00632">
    <property type="entry name" value="HECT"/>
    <property type="match status" value="1"/>
</dbReference>
<dbReference type="GO" id="GO:0006511">
    <property type="term" value="P:ubiquitin-dependent protein catabolic process"/>
    <property type="evidence" value="ECO:0007669"/>
    <property type="project" value="TreeGrafter"/>
</dbReference>
<dbReference type="InterPro" id="IPR000569">
    <property type="entry name" value="HECT_dom"/>
</dbReference>
<dbReference type="OrthoDB" id="8068875at2759"/>
<evidence type="ECO:0000256" key="5">
    <source>
        <dbReference type="ARBA" id="ARBA00022786"/>
    </source>
</evidence>
<keyword evidence="6" id="KW-0770">Synapse</keyword>
<dbReference type="InterPro" id="IPR044611">
    <property type="entry name" value="E3A/B/C-like"/>
</dbReference>
<dbReference type="PANTHER" id="PTHR45700">
    <property type="entry name" value="UBIQUITIN-PROTEIN LIGASE E3C"/>
    <property type="match status" value="1"/>
</dbReference>
<protein>
    <recommendedName>
        <fullName evidence="8">Ubiquitin-protein ligase E3B</fullName>
        <ecNumber evidence="3">2.3.2.26</ecNumber>
    </recommendedName>
    <alternativeName>
        <fullName evidence="9">HECT-type ubiquitin transferase E3B</fullName>
    </alternativeName>
</protein>
<dbReference type="GO" id="GO:0000209">
    <property type="term" value="P:protein polyubiquitination"/>
    <property type="evidence" value="ECO:0007669"/>
    <property type="project" value="InterPro"/>
</dbReference>
<feature type="coiled-coil region" evidence="11">
    <location>
        <begin position="1"/>
        <end position="28"/>
    </location>
</feature>
<dbReference type="InterPro" id="IPR035983">
    <property type="entry name" value="Hect_E3_ubiquitin_ligase"/>
</dbReference>
<comment type="pathway">
    <text evidence="2">Protein modification; protein ubiquitination.</text>
</comment>
<dbReference type="CDD" id="cd00078">
    <property type="entry name" value="HECTc"/>
    <property type="match status" value="1"/>
</dbReference>
<proteinExistence type="predicted"/>
<dbReference type="FunFam" id="3.30.2160.10:FF:000002">
    <property type="entry name" value="Putative Ubiquitin-protein ligase E3C"/>
    <property type="match status" value="1"/>
</dbReference>
<dbReference type="SMART" id="SM00119">
    <property type="entry name" value="HECTc"/>
    <property type="match status" value="1"/>
</dbReference>
<feature type="active site" description="Glycyl thioester intermediate" evidence="10">
    <location>
        <position position="1049"/>
    </location>
</feature>
<dbReference type="PROSITE" id="PS50237">
    <property type="entry name" value="HECT"/>
    <property type="match status" value="1"/>
</dbReference>
<comment type="subcellular location">
    <subcellularLocation>
        <location evidence="7">Postsynaptic density</location>
    </subcellularLocation>
</comment>
<dbReference type="Gene3D" id="3.90.1750.10">
    <property type="entry name" value="Hect, E3 ligase catalytic domains"/>
    <property type="match status" value="1"/>
</dbReference>
<evidence type="ECO:0000256" key="11">
    <source>
        <dbReference type="SAM" id="Coils"/>
    </source>
</evidence>
<keyword evidence="14" id="KW-1185">Reference proteome</keyword>
<dbReference type="GO" id="GO:0061630">
    <property type="term" value="F:ubiquitin protein ligase activity"/>
    <property type="evidence" value="ECO:0007669"/>
    <property type="project" value="UniProtKB-EC"/>
</dbReference>
<dbReference type="Gene3D" id="3.30.2160.10">
    <property type="entry name" value="Hect, E3 ligase catalytic domain"/>
    <property type="match status" value="1"/>
</dbReference>
<dbReference type="PANTHER" id="PTHR45700:SF3">
    <property type="entry name" value="UBIQUITIN-PROTEIN LIGASE E3B"/>
    <property type="match status" value="1"/>
</dbReference>
<dbReference type="EC" id="2.3.2.26" evidence="3"/>
<accession>A0A8S1ERZ4</accession>
<dbReference type="Proteomes" id="UP000494206">
    <property type="component" value="Unassembled WGS sequence"/>
</dbReference>
<dbReference type="EMBL" id="CADEPM010000003">
    <property type="protein sequence ID" value="CAB3402372.1"/>
    <property type="molecule type" value="Genomic_DNA"/>
</dbReference>
<dbReference type="GO" id="GO:0014069">
    <property type="term" value="C:postsynaptic density"/>
    <property type="evidence" value="ECO:0007669"/>
    <property type="project" value="UniProtKB-SubCell"/>
</dbReference>
<keyword evidence="11" id="KW-0175">Coiled coil</keyword>
<evidence type="ECO:0000256" key="4">
    <source>
        <dbReference type="ARBA" id="ARBA00022679"/>
    </source>
</evidence>
<reference evidence="13 14" key="1">
    <citation type="submission" date="2020-04" db="EMBL/GenBank/DDBJ databases">
        <authorList>
            <person name="Laetsch R D."/>
            <person name="Stevens L."/>
            <person name="Kumar S."/>
            <person name="Blaxter L. M."/>
        </authorList>
    </citation>
    <scope>NUCLEOTIDE SEQUENCE [LARGE SCALE GENOMIC DNA]</scope>
</reference>
<dbReference type="PROSITE" id="PS50096">
    <property type="entry name" value="IQ"/>
    <property type="match status" value="1"/>
</dbReference>
<keyword evidence="5 10" id="KW-0833">Ubl conjugation pathway</keyword>
<evidence type="ECO:0000313" key="14">
    <source>
        <dbReference type="Proteomes" id="UP000494206"/>
    </source>
</evidence>
<dbReference type="Gene3D" id="3.30.2410.10">
    <property type="entry name" value="Hect, E3 ligase catalytic domain"/>
    <property type="match status" value="1"/>
</dbReference>
<dbReference type="SUPFAM" id="SSF56204">
    <property type="entry name" value="Hect, E3 ligase catalytic domain"/>
    <property type="match status" value="1"/>
</dbReference>
<gene>
    <name evidence="13" type="ORF">CBOVIS_LOCUS4996</name>
</gene>